<dbReference type="GeneID" id="93372307"/>
<evidence type="ECO:0000313" key="5">
    <source>
        <dbReference type="Proteomes" id="UP000180166"/>
    </source>
</evidence>
<evidence type="ECO:0000313" key="4">
    <source>
        <dbReference type="Proteomes" id="UP000037179"/>
    </source>
</evidence>
<dbReference type="EMBL" id="CP017839">
    <property type="protein sequence ID" value="APB01780.1"/>
    <property type="molecule type" value="Genomic_DNA"/>
</dbReference>
<dbReference type="Proteomes" id="UP000037179">
    <property type="component" value="Unassembled WGS sequence"/>
</dbReference>
<dbReference type="InterPro" id="IPR038378">
    <property type="entry name" value="MHB_sf"/>
</dbReference>
<keyword evidence="4" id="KW-1185">Reference proteome</keyword>
<dbReference type="InterPro" id="IPR032407">
    <property type="entry name" value="MHB"/>
</dbReference>
<evidence type="ECO:0000256" key="1">
    <source>
        <dbReference type="SAM" id="SignalP"/>
    </source>
</evidence>
<protein>
    <submittedName>
        <fullName evidence="3">Uncharacterized protein</fullName>
    </submittedName>
</protein>
<organism evidence="3 4">
    <name type="scientific">Nocardia seriolae</name>
    <dbReference type="NCBI Taxonomy" id="37332"/>
    <lineage>
        <taxon>Bacteria</taxon>
        <taxon>Bacillati</taxon>
        <taxon>Actinomycetota</taxon>
        <taxon>Actinomycetes</taxon>
        <taxon>Mycobacteriales</taxon>
        <taxon>Nocardiaceae</taxon>
        <taxon>Nocardia</taxon>
    </lineage>
</organism>
<dbReference type="KEGG" id="nsr:NS506_07762"/>
<keyword evidence="1" id="KW-0732">Signal</keyword>
<reference evidence="3 4" key="2">
    <citation type="journal article" date="2016" name="Genome Announc.">
        <title>Draft Genome Sequence of Erythromycin- and Oxytetracycline-Sensitive Nocardia seriolae Strain U-1 (NBRC 110359).</title>
        <authorList>
            <person name="Imajoh M."/>
            <person name="Sukeda M."/>
            <person name="Shimizu M."/>
            <person name="Yamane J."/>
            <person name="Ohnishi K."/>
            <person name="Oshima S."/>
        </authorList>
    </citation>
    <scope>NUCLEOTIDE SEQUENCE [LARGE SCALE GENOMIC DNA]</scope>
    <source>
        <strain evidence="3 4">U-1</strain>
    </source>
</reference>
<accession>A0A0B8MZJ7</accession>
<dbReference type="Gene3D" id="1.20.20.20">
    <property type="entry name" value="Haemophore, haem-binding domain"/>
    <property type="match status" value="1"/>
</dbReference>
<evidence type="ECO:0000313" key="2">
    <source>
        <dbReference type="EMBL" id="APB01780.1"/>
    </source>
</evidence>
<name>A0A0B8MZJ7_9NOCA</name>
<dbReference type="OrthoDB" id="4557490at2"/>
<dbReference type="EMBL" id="BBYQ01000005">
    <property type="protein sequence ID" value="GAP26345.1"/>
    <property type="molecule type" value="Genomic_DNA"/>
</dbReference>
<dbReference type="NCBIfam" id="TIGR04529">
    <property type="entry name" value="MTB_hemophore"/>
    <property type="match status" value="1"/>
</dbReference>
<dbReference type="PROSITE" id="PS51318">
    <property type="entry name" value="TAT"/>
    <property type="match status" value="1"/>
</dbReference>
<reference evidence="2 5" key="3">
    <citation type="submission" date="2016-10" db="EMBL/GenBank/DDBJ databases">
        <title>Genome sequence of Nocardia seriolae strain EM150506, isolated from Anguila japonica.</title>
        <authorList>
            <person name="Han H.-J."/>
        </authorList>
    </citation>
    <scope>NUCLEOTIDE SEQUENCE [LARGE SCALE GENOMIC DNA]</scope>
    <source>
        <strain evidence="2 5">EM150506</strain>
    </source>
</reference>
<reference evidence="4" key="1">
    <citation type="submission" date="2015-07" db="EMBL/GenBank/DDBJ databases">
        <title>Nocardia seriolae U-1 whole genome shotgun sequence.</title>
        <authorList>
            <person name="Imajoh M."/>
            <person name="Fukumoto Y."/>
            <person name="Sukeda M."/>
            <person name="Yamane J."/>
            <person name="Yamasaki K."/>
            <person name="Shimizu M."/>
            <person name="Ohnishi K."/>
            <person name="Oshima S."/>
        </authorList>
    </citation>
    <scope>NUCLEOTIDE SEQUENCE [LARGE SCALE GENOMIC DNA]</scope>
    <source>
        <strain evidence="4">U-1</strain>
    </source>
</reference>
<gene>
    <name evidence="2" type="ORF">NS506_07762</name>
    <name evidence="3" type="ORF">NSK11_contig00005-0074</name>
</gene>
<feature type="signal peptide" evidence="1">
    <location>
        <begin position="1"/>
        <end position="32"/>
    </location>
</feature>
<feature type="chain" id="PRO_5014509336" evidence="1">
    <location>
        <begin position="33"/>
        <end position="128"/>
    </location>
</feature>
<sequence>MSFVRNRRAGVLFGAGAVAAVALALAPATASAAPADLVAPLLNSTCSFAQVDAALHDKAPALASFLDANPDTKAELKAKFDLSPAQRQAELDQYLKDNPDAANQAAADPRAGGIAAAIQQVADSCHNY</sequence>
<evidence type="ECO:0000313" key="3">
    <source>
        <dbReference type="EMBL" id="GAP26345.1"/>
    </source>
</evidence>
<dbReference type="Proteomes" id="UP000180166">
    <property type="component" value="Chromosome"/>
</dbReference>
<dbReference type="AlphaFoldDB" id="A0A0B8MZJ7"/>
<dbReference type="GO" id="GO:0020037">
    <property type="term" value="F:heme binding"/>
    <property type="evidence" value="ECO:0007669"/>
    <property type="project" value="InterPro"/>
</dbReference>
<proteinExistence type="predicted"/>
<dbReference type="InterPro" id="IPR006311">
    <property type="entry name" value="TAT_signal"/>
</dbReference>
<dbReference type="RefSeq" id="WP_033085503.1">
    <property type="nucleotide sequence ID" value="NZ_AP017900.1"/>
</dbReference>